<keyword evidence="2" id="KW-1185">Reference proteome</keyword>
<dbReference type="EMBL" id="BAAARV010000081">
    <property type="protein sequence ID" value="GAA2376958.1"/>
    <property type="molecule type" value="Genomic_DNA"/>
</dbReference>
<comment type="caution">
    <text evidence="1">The sequence shown here is derived from an EMBL/GenBank/DDBJ whole genome shotgun (WGS) entry which is preliminary data.</text>
</comment>
<sequence>MNTGVPGPQAELAEDRVLRIQTKLHQWATVDPGRRFDDLWNLVCDPAMLVVAWRRVRGNRGKRSAGVDGVRPDAIEAPEAGFLAELRDDLKARRFTPMPVRERMIPKPGTTKRRRLGIPTAWRKRSIRFLGSTSRVPPTFRGCGNSCAKLWLTPGSRSR</sequence>
<protein>
    <recommendedName>
        <fullName evidence="3">RNA-directed DNA polymerase</fullName>
    </recommendedName>
</protein>
<name>A0ABN3HFI8_9ACTN</name>
<organism evidence="1 2">
    <name type="scientific">Dactylosporangium salmoneum</name>
    <dbReference type="NCBI Taxonomy" id="53361"/>
    <lineage>
        <taxon>Bacteria</taxon>
        <taxon>Bacillati</taxon>
        <taxon>Actinomycetota</taxon>
        <taxon>Actinomycetes</taxon>
        <taxon>Micromonosporales</taxon>
        <taxon>Micromonosporaceae</taxon>
        <taxon>Dactylosporangium</taxon>
    </lineage>
</organism>
<evidence type="ECO:0008006" key="3">
    <source>
        <dbReference type="Google" id="ProtNLM"/>
    </source>
</evidence>
<reference evidence="1 2" key="1">
    <citation type="journal article" date="2019" name="Int. J. Syst. Evol. Microbiol.">
        <title>The Global Catalogue of Microorganisms (GCM) 10K type strain sequencing project: providing services to taxonomists for standard genome sequencing and annotation.</title>
        <authorList>
            <consortium name="The Broad Institute Genomics Platform"/>
            <consortium name="The Broad Institute Genome Sequencing Center for Infectious Disease"/>
            <person name="Wu L."/>
            <person name="Ma J."/>
        </authorList>
    </citation>
    <scope>NUCLEOTIDE SEQUENCE [LARGE SCALE GENOMIC DNA]</scope>
    <source>
        <strain evidence="1 2">JCM 3272</strain>
    </source>
</reference>
<evidence type="ECO:0000313" key="1">
    <source>
        <dbReference type="EMBL" id="GAA2376958.1"/>
    </source>
</evidence>
<dbReference type="Proteomes" id="UP001501444">
    <property type="component" value="Unassembled WGS sequence"/>
</dbReference>
<evidence type="ECO:0000313" key="2">
    <source>
        <dbReference type="Proteomes" id="UP001501444"/>
    </source>
</evidence>
<accession>A0ABN3HFI8</accession>
<gene>
    <name evidence="1" type="ORF">GCM10010170_081440</name>
</gene>
<proteinExistence type="predicted"/>